<dbReference type="EMBL" id="DXBV01000034">
    <property type="protein sequence ID" value="HIZ30362.1"/>
    <property type="molecule type" value="Genomic_DNA"/>
</dbReference>
<feature type="chain" id="PRO_5038450721" evidence="7">
    <location>
        <begin position="21"/>
        <end position="361"/>
    </location>
</feature>
<dbReference type="PANTHER" id="PTHR34296:SF2">
    <property type="entry name" value="ABC TRANSPORTER GUANOSINE-BINDING PROTEIN NUPN"/>
    <property type="match status" value="1"/>
</dbReference>
<sequence length="361" mass="38293">MNFKKMAALSMAALMALSLAACGNGTTSTPAASGSGETEAGTINVGLVLGTGGLGDKNFNDMAYDGITRAQEELGITFDYLEPETASDYLPDLRIMAESGEYDLIIGLGSDQGDAMTEIIEDFPDQKFSHIDSSLDLDTISCVKTKWQEQTFLTGVMAGLGTLSDMEFANEDNKIGVILGQDNPALRKGVVGYIAGAKYVNPDVEVIEGNVDSFNDPAKGKEIALSMYNQGVDFIQAIAGASGMGIYTCSEETGRYSFGVGANVNYLNPDNIVATAARKVDEMVYNEVKAVIDGTWSGGVHITGLAEGAVGYDDAQSNVVVPDDIKAAIEEIRQQIMDGTLVPPESMDEIDSWVAANQYSK</sequence>
<gene>
    <name evidence="9" type="ORF">H9813_03890</name>
</gene>
<dbReference type="Proteomes" id="UP000824035">
    <property type="component" value="Unassembled WGS sequence"/>
</dbReference>
<dbReference type="Pfam" id="PF02608">
    <property type="entry name" value="Bmp"/>
    <property type="match status" value="1"/>
</dbReference>
<dbReference type="PROSITE" id="PS51257">
    <property type="entry name" value="PROKAR_LIPOPROTEIN"/>
    <property type="match status" value="1"/>
</dbReference>
<dbReference type="AlphaFoldDB" id="A0A9D2E3W6"/>
<keyword evidence="4 7" id="KW-0732">Signal</keyword>
<evidence type="ECO:0000313" key="9">
    <source>
        <dbReference type="EMBL" id="HIZ30362.1"/>
    </source>
</evidence>
<protein>
    <submittedName>
        <fullName evidence="9">BMP family ABC transporter substrate-binding protein</fullName>
    </submittedName>
</protein>
<dbReference type="PANTHER" id="PTHR34296">
    <property type="entry name" value="TRANSCRIPTIONAL ACTIVATOR PROTEIN MED"/>
    <property type="match status" value="1"/>
</dbReference>
<reference evidence="9" key="1">
    <citation type="journal article" date="2021" name="PeerJ">
        <title>Extensive microbial diversity within the chicken gut microbiome revealed by metagenomics and culture.</title>
        <authorList>
            <person name="Gilroy R."/>
            <person name="Ravi A."/>
            <person name="Getino M."/>
            <person name="Pursley I."/>
            <person name="Horton D.L."/>
            <person name="Alikhan N.F."/>
            <person name="Baker D."/>
            <person name="Gharbi K."/>
            <person name="Hall N."/>
            <person name="Watson M."/>
            <person name="Adriaenssens E.M."/>
            <person name="Foster-Nyarko E."/>
            <person name="Jarju S."/>
            <person name="Secka A."/>
            <person name="Antonio M."/>
            <person name="Oren A."/>
            <person name="Chaudhuri R.R."/>
            <person name="La Ragione R."/>
            <person name="Hildebrand F."/>
            <person name="Pallen M.J."/>
        </authorList>
    </citation>
    <scope>NUCLEOTIDE SEQUENCE</scope>
    <source>
        <strain evidence="9">ChiGjej4B4-18154</strain>
    </source>
</reference>
<comment type="caution">
    <text evidence="9">The sequence shown here is derived from an EMBL/GenBank/DDBJ whole genome shotgun (WGS) entry which is preliminary data.</text>
</comment>
<dbReference type="GO" id="GO:0005886">
    <property type="term" value="C:plasma membrane"/>
    <property type="evidence" value="ECO:0007669"/>
    <property type="project" value="UniProtKB-SubCell"/>
</dbReference>
<keyword evidence="3" id="KW-1003">Cell membrane</keyword>
<keyword evidence="5" id="KW-0472">Membrane</keyword>
<proteinExistence type="inferred from homology"/>
<dbReference type="Gene3D" id="3.40.50.2300">
    <property type="match status" value="2"/>
</dbReference>
<name>A0A9D2E3W6_9FIRM</name>
<evidence type="ECO:0000256" key="2">
    <source>
        <dbReference type="ARBA" id="ARBA00008610"/>
    </source>
</evidence>
<dbReference type="CDD" id="cd19964">
    <property type="entry name" value="PBP1_BMP-like"/>
    <property type="match status" value="1"/>
</dbReference>
<evidence type="ECO:0000256" key="4">
    <source>
        <dbReference type="ARBA" id="ARBA00022729"/>
    </source>
</evidence>
<comment type="subcellular location">
    <subcellularLocation>
        <location evidence="1">Cell membrane</location>
        <topology evidence="1">Lipid-anchor</topology>
    </subcellularLocation>
</comment>
<evidence type="ECO:0000256" key="1">
    <source>
        <dbReference type="ARBA" id="ARBA00004193"/>
    </source>
</evidence>
<dbReference type="InterPro" id="IPR050957">
    <property type="entry name" value="BMP_lipoprotein"/>
</dbReference>
<evidence type="ECO:0000313" key="10">
    <source>
        <dbReference type="Proteomes" id="UP000824035"/>
    </source>
</evidence>
<comment type="similarity">
    <text evidence="2">Belongs to the BMP lipoprotein family.</text>
</comment>
<dbReference type="InterPro" id="IPR028082">
    <property type="entry name" value="Peripla_BP_I"/>
</dbReference>
<evidence type="ECO:0000256" key="3">
    <source>
        <dbReference type="ARBA" id="ARBA00022475"/>
    </source>
</evidence>
<dbReference type="InterPro" id="IPR003760">
    <property type="entry name" value="PnrA-like"/>
</dbReference>
<feature type="domain" description="ABC transporter substrate-binding protein PnrA-like" evidence="8">
    <location>
        <begin position="47"/>
        <end position="340"/>
    </location>
</feature>
<dbReference type="SUPFAM" id="SSF53822">
    <property type="entry name" value="Periplasmic binding protein-like I"/>
    <property type="match status" value="1"/>
</dbReference>
<evidence type="ECO:0000256" key="5">
    <source>
        <dbReference type="ARBA" id="ARBA00023136"/>
    </source>
</evidence>
<evidence type="ECO:0000256" key="6">
    <source>
        <dbReference type="ARBA" id="ARBA00023288"/>
    </source>
</evidence>
<keyword evidence="6" id="KW-0449">Lipoprotein</keyword>
<organism evidence="9 10">
    <name type="scientific">Candidatus Allofournierella merdipullorum</name>
    <dbReference type="NCBI Taxonomy" id="2838595"/>
    <lineage>
        <taxon>Bacteria</taxon>
        <taxon>Bacillati</taxon>
        <taxon>Bacillota</taxon>
        <taxon>Clostridia</taxon>
        <taxon>Eubacteriales</taxon>
        <taxon>Oscillospiraceae</taxon>
        <taxon>Allofournierella</taxon>
    </lineage>
</organism>
<accession>A0A9D2E3W6</accession>
<evidence type="ECO:0000259" key="8">
    <source>
        <dbReference type="Pfam" id="PF02608"/>
    </source>
</evidence>
<reference evidence="9" key="2">
    <citation type="submission" date="2021-04" db="EMBL/GenBank/DDBJ databases">
        <authorList>
            <person name="Gilroy R."/>
        </authorList>
    </citation>
    <scope>NUCLEOTIDE SEQUENCE</scope>
    <source>
        <strain evidence="9">ChiGjej4B4-18154</strain>
    </source>
</reference>
<evidence type="ECO:0000256" key="7">
    <source>
        <dbReference type="SAM" id="SignalP"/>
    </source>
</evidence>
<feature type="signal peptide" evidence="7">
    <location>
        <begin position="1"/>
        <end position="20"/>
    </location>
</feature>